<dbReference type="EMBL" id="JACGWO010000002">
    <property type="protein sequence ID" value="KAK4436538.1"/>
    <property type="molecule type" value="Genomic_DNA"/>
</dbReference>
<comment type="caution">
    <text evidence="3">The sequence shown here is derived from an EMBL/GenBank/DDBJ whole genome shotgun (WGS) entry which is preliminary data.</text>
</comment>
<dbReference type="InterPro" id="IPR036378">
    <property type="entry name" value="FAS1_dom_sf"/>
</dbReference>
<evidence type="ECO:0000256" key="1">
    <source>
        <dbReference type="ARBA" id="ARBA00007843"/>
    </source>
</evidence>
<protein>
    <recommendedName>
        <fullName evidence="2">FAS1 domain-containing protein</fullName>
    </recommendedName>
</protein>
<dbReference type="PANTHER" id="PTHR37232">
    <property type="entry name" value="FASCICLIN DOMAIN PROTEIN"/>
    <property type="match status" value="1"/>
</dbReference>
<proteinExistence type="inferred from homology"/>
<evidence type="ECO:0000313" key="3">
    <source>
        <dbReference type="EMBL" id="KAK4436538.1"/>
    </source>
</evidence>
<dbReference type="PANTHER" id="PTHR37232:SF2">
    <property type="entry name" value="FAS1 DOMAIN-CONTAINING PROTEIN"/>
    <property type="match status" value="1"/>
</dbReference>
<dbReference type="PROSITE" id="PS50213">
    <property type="entry name" value="FAS1"/>
    <property type="match status" value="1"/>
</dbReference>
<keyword evidence="4" id="KW-1185">Reference proteome</keyword>
<name>A0AAE1YUX4_9LAMI</name>
<feature type="domain" description="FAS1" evidence="2">
    <location>
        <begin position="50"/>
        <end position="177"/>
    </location>
</feature>
<comment type="similarity">
    <text evidence="1">Belongs to the fasciclin-like AGP family.</text>
</comment>
<sequence>MRRRKAGVLKLKNPVKLICIIVSVSFIIIQIISALQLTNTSASKVSPPKPTHTKTTLSDIAKIGKFGETVTRMLPEDLAFTLFLPSEEAFRRDLRLNQNDSNSYAVLTRVLGFSAVPRWISAADLEQGKEKIYESISGFSLYASKDLNKRVVVNGVVSVQTGLKMGNVLVHLMDGVVMDAEFEQSVQPEDEDEEEEDKL</sequence>
<gene>
    <name evidence="3" type="ORF">Salat_0817500</name>
</gene>
<accession>A0AAE1YUX4</accession>
<reference evidence="3" key="2">
    <citation type="journal article" date="2024" name="Plant">
        <title>Genomic evolution and insights into agronomic trait innovations of Sesamum species.</title>
        <authorList>
            <person name="Miao H."/>
            <person name="Wang L."/>
            <person name="Qu L."/>
            <person name="Liu H."/>
            <person name="Sun Y."/>
            <person name="Le M."/>
            <person name="Wang Q."/>
            <person name="Wei S."/>
            <person name="Zheng Y."/>
            <person name="Lin W."/>
            <person name="Duan Y."/>
            <person name="Cao H."/>
            <person name="Xiong S."/>
            <person name="Wang X."/>
            <person name="Wei L."/>
            <person name="Li C."/>
            <person name="Ma Q."/>
            <person name="Ju M."/>
            <person name="Zhao R."/>
            <person name="Li G."/>
            <person name="Mu C."/>
            <person name="Tian Q."/>
            <person name="Mei H."/>
            <person name="Zhang T."/>
            <person name="Gao T."/>
            <person name="Zhang H."/>
        </authorList>
    </citation>
    <scope>NUCLEOTIDE SEQUENCE</scope>
    <source>
        <strain evidence="3">3651</strain>
    </source>
</reference>
<dbReference type="Proteomes" id="UP001293254">
    <property type="component" value="Unassembled WGS sequence"/>
</dbReference>
<dbReference type="InterPro" id="IPR000782">
    <property type="entry name" value="FAS1_domain"/>
</dbReference>
<dbReference type="Gene3D" id="2.30.180.10">
    <property type="entry name" value="FAS1 domain"/>
    <property type="match status" value="1"/>
</dbReference>
<dbReference type="SUPFAM" id="SSF82153">
    <property type="entry name" value="FAS1 domain"/>
    <property type="match status" value="1"/>
</dbReference>
<dbReference type="AlphaFoldDB" id="A0AAE1YUX4"/>
<dbReference type="Pfam" id="PF02469">
    <property type="entry name" value="Fasciclin"/>
    <property type="match status" value="1"/>
</dbReference>
<evidence type="ECO:0000259" key="2">
    <source>
        <dbReference type="PROSITE" id="PS50213"/>
    </source>
</evidence>
<reference evidence="3" key="1">
    <citation type="submission" date="2020-06" db="EMBL/GenBank/DDBJ databases">
        <authorList>
            <person name="Li T."/>
            <person name="Hu X."/>
            <person name="Zhang T."/>
            <person name="Song X."/>
            <person name="Zhang H."/>
            <person name="Dai N."/>
            <person name="Sheng W."/>
            <person name="Hou X."/>
            <person name="Wei L."/>
        </authorList>
    </citation>
    <scope>NUCLEOTIDE SEQUENCE</scope>
    <source>
        <strain evidence="3">3651</strain>
        <tissue evidence="3">Leaf</tissue>
    </source>
</reference>
<organism evidence="3 4">
    <name type="scientific">Sesamum alatum</name>
    <dbReference type="NCBI Taxonomy" id="300844"/>
    <lineage>
        <taxon>Eukaryota</taxon>
        <taxon>Viridiplantae</taxon>
        <taxon>Streptophyta</taxon>
        <taxon>Embryophyta</taxon>
        <taxon>Tracheophyta</taxon>
        <taxon>Spermatophyta</taxon>
        <taxon>Magnoliopsida</taxon>
        <taxon>eudicotyledons</taxon>
        <taxon>Gunneridae</taxon>
        <taxon>Pentapetalae</taxon>
        <taxon>asterids</taxon>
        <taxon>lamiids</taxon>
        <taxon>Lamiales</taxon>
        <taxon>Pedaliaceae</taxon>
        <taxon>Sesamum</taxon>
    </lineage>
</organism>
<evidence type="ECO:0000313" key="4">
    <source>
        <dbReference type="Proteomes" id="UP001293254"/>
    </source>
</evidence>